<gene>
    <name evidence="3" type="ORF">SAMN06265376_101863</name>
</gene>
<evidence type="ECO:0000259" key="2">
    <source>
        <dbReference type="SMART" id="SM00245"/>
    </source>
</evidence>
<dbReference type="RefSeq" id="WP_089370175.1">
    <property type="nucleotide sequence ID" value="NZ_BMEP01000002.1"/>
</dbReference>
<accession>A0A238WAD0</accession>
<dbReference type="Pfam" id="PF03572">
    <property type="entry name" value="Peptidase_S41"/>
    <property type="match status" value="1"/>
</dbReference>
<dbReference type="OrthoDB" id="5480566at2"/>
<dbReference type="GO" id="GO:0008236">
    <property type="term" value="F:serine-type peptidase activity"/>
    <property type="evidence" value="ECO:0007669"/>
    <property type="project" value="InterPro"/>
</dbReference>
<reference evidence="3 4" key="1">
    <citation type="submission" date="2017-06" db="EMBL/GenBank/DDBJ databases">
        <authorList>
            <person name="Kim H.J."/>
            <person name="Triplett B.A."/>
        </authorList>
    </citation>
    <scope>NUCLEOTIDE SEQUENCE [LARGE SCALE GENOMIC DNA]</scope>
    <source>
        <strain evidence="3 4">DSM 25597</strain>
    </source>
</reference>
<feature type="domain" description="Tail specific protease" evidence="2">
    <location>
        <begin position="234"/>
        <end position="447"/>
    </location>
</feature>
<dbReference type="PANTHER" id="PTHR32060">
    <property type="entry name" value="TAIL-SPECIFIC PROTEASE"/>
    <property type="match status" value="1"/>
</dbReference>
<proteinExistence type="predicted"/>
<dbReference type="InterPro" id="IPR005151">
    <property type="entry name" value="Tail-specific_protease"/>
</dbReference>
<dbReference type="EMBL" id="FZNY01000001">
    <property type="protein sequence ID" value="SNR43458.1"/>
    <property type="molecule type" value="Genomic_DNA"/>
</dbReference>
<keyword evidence="4" id="KW-1185">Reference proteome</keyword>
<evidence type="ECO:0000313" key="4">
    <source>
        <dbReference type="Proteomes" id="UP000198379"/>
    </source>
</evidence>
<dbReference type="PANTHER" id="PTHR32060:SF22">
    <property type="entry name" value="CARBOXYL-TERMINAL-PROCESSING PEPTIDASE 3, CHLOROPLASTIC"/>
    <property type="match status" value="1"/>
</dbReference>
<dbReference type="GO" id="GO:0006508">
    <property type="term" value="P:proteolysis"/>
    <property type="evidence" value="ECO:0007669"/>
    <property type="project" value="InterPro"/>
</dbReference>
<evidence type="ECO:0000313" key="3">
    <source>
        <dbReference type="EMBL" id="SNR43458.1"/>
    </source>
</evidence>
<dbReference type="SUPFAM" id="SSF52096">
    <property type="entry name" value="ClpP/crotonase"/>
    <property type="match status" value="1"/>
</dbReference>
<feature type="chain" id="PRO_5012263485" evidence="1">
    <location>
        <begin position="21"/>
        <end position="483"/>
    </location>
</feature>
<dbReference type="SMART" id="SM00245">
    <property type="entry name" value="TSPc"/>
    <property type="match status" value="1"/>
</dbReference>
<feature type="signal peptide" evidence="1">
    <location>
        <begin position="1"/>
        <end position="20"/>
    </location>
</feature>
<organism evidence="3 4">
    <name type="scientific">Dokdonia pacifica</name>
    <dbReference type="NCBI Taxonomy" id="1627892"/>
    <lineage>
        <taxon>Bacteria</taxon>
        <taxon>Pseudomonadati</taxon>
        <taxon>Bacteroidota</taxon>
        <taxon>Flavobacteriia</taxon>
        <taxon>Flavobacteriales</taxon>
        <taxon>Flavobacteriaceae</taxon>
        <taxon>Dokdonia</taxon>
    </lineage>
</organism>
<evidence type="ECO:0000256" key="1">
    <source>
        <dbReference type="SAM" id="SignalP"/>
    </source>
</evidence>
<dbReference type="GO" id="GO:0004175">
    <property type="term" value="F:endopeptidase activity"/>
    <property type="evidence" value="ECO:0007669"/>
    <property type="project" value="TreeGrafter"/>
</dbReference>
<dbReference type="Proteomes" id="UP000198379">
    <property type="component" value="Unassembled WGS sequence"/>
</dbReference>
<sequence length="483" mass="54742">MLTRVLLFIICTLCIQPLFSQESVAVDFEKKYHQDSIKKWTRDLLDGMSGGHPGFYWYTPKERFDVIIDSTLQTVTDSLNALDFYRKVKPLIAQIGCLHTTMVLPEAYEKAMEATKTYIPIEIYIDENRKVFITKNHSENRDVPVKGELLSINGKPITSIIKTLMKAIPSDGYNQTEKILALNLRFPFWYQSMMEMTDTFTVKVASGNTTKEYKIKGITPEVFPSYEKFAATNKEQLSFEIKEGVGVLKIQTFAKTLIKENGQNFKGFIKDVFKTLEDQKTENLIIDLRYNTGGTDSYAALLASYFFDSEFRYWDRIEVTEDIANQVSKGSAKIFYSKPEKKGSTYLWKGALLTKEFKYYKPQKPAKHNYKGNTYLLTNGFCMSSAADFIAILSDNKKAKVIGEESAGGYQGNTSGLMPQVIIGGGLIVTVPLNKYINAVDPTKNIGRGTIPDYPVIISLEDWMTKNDVVKAYAFDLIKNNSQ</sequence>
<dbReference type="Gene3D" id="3.90.226.10">
    <property type="entry name" value="2-enoyl-CoA Hydratase, Chain A, domain 1"/>
    <property type="match status" value="1"/>
</dbReference>
<dbReference type="InterPro" id="IPR029045">
    <property type="entry name" value="ClpP/crotonase-like_dom_sf"/>
</dbReference>
<protein>
    <submittedName>
        <fullName evidence="3">Peptidase family S41</fullName>
    </submittedName>
</protein>
<dbReference type="AlphaFoldDB" id="A0A238WAD0"/>
<keyword evidence="1" id="KW-0732">Signal</keyword>
<name>A0A238WAD0_9FLAO</name>